<keyword evidence="3" id="KW-1185">Reference proteome</keyword>
<feature type="compositionally biased region" description="Basic and acidic residues" evidence="1">
    <location>
        <begin position="27"/>
        <end position="37"/>
    </location>
</feature>
<dbReference type="RefSeq" id="WP_290362744.1">
    <property type="nucleotide sequence ID" value="NZ_JAUFQU010000001.1"/>
</dbReference>
<dbReference type="Proteomes" id="UP001242368">
    <property type="component" value="Unassembled WGS sequence"/>
</dbReference>
<evidence type="ECO:0000313" key="3">
    <source>
        <dbReference type="Proteomes" id="UP001242368"/>
    </source>
</evidence>
<dbReference type="EMBL" id="JAUFQU010000001">
    <property type="protein sequence ID" value="MDN3706687.1"/>
    <property type="molecule type" value="Genomic_DNA"/>
</dbReference>
<reference evidence="3" key="1">
    <citation type="journal article" date="2019" name="Int. J. Syst. Evol. Microbiol.">
        <title>The Global Catalogue of Microorganisms (GCM) 10K type strain sequencing project: providing services to taxonomists for standard genome sequencing and annotation.</title>
        <authorList>
            <consortium name="The Broad Institute Genomics Platform"/>
            <consortium name="The Broad Institute Genome Sequencing Center for Infectious Disease"/>
            <person name="Wu L."/>
            <person name="Ma J."/>
        </authorList>
    </citation>
    <scope>NUCLEOTIDE SEQUENCE [LARGE SCALE GENOMIC DNA]</scope>
    <source>
        <strain evidence="3">CECT 7184</strain>
    </source>
</reference>
<proteinExistence type="predicted"/>
<gene>
    <name evidence="2" type="ORF">QW060_06025</name>
</gene>
<feature type="compositionally biased region" description="Polar residues" evidence="1">
    <location>
        <begin position="51"/>
        <end position="63"/>
    </location>
</feature>
<protein>
    <submittedName>
        <fullName evidence="2">Conjugal transfer protein TraD</fullName>
    </submittedName>
</protein>
<feature type="region of interest" description="Disordered" evidence="1">
    <location>
        <begin position="27"/>
        <end position="63"/>
    </location>
</feature>
<accession>A0ABT8CU09</accession>
<organism evidence="2 3">
    <name type="scientific">Paenimyroides ceti</name>
    <dbReference type="NCBI Taxonomy" id="395087"/>
    <lineage>
        <taxon>Bacteria</taxon>
        <taxon>Pseudomonadati</taxon>
        <taxon>Bacteroidota</taxon>
        <taxon>Flavobacteriia</taxon>
        <taxon>Flavobacteriales</taxon>
        <taxon>Flavobacteriaceae</taxon>
        <taxon>Paenimyroides</taxon>
    </lineage>
</organism>
<evidence type="ECO:0000313" key="2">
    <source>
        <dbReference type="EMBL" id="MDN3706687.1"/>
    </source>
</evidence>
<sequence length="214" mass="23834">MEIVIVICLLIVIALLLQDKIVIKRKSEQKPKQEKVNPKLPDIMGQPKALRSQSVPNTATESQITEPEVDPANLDIEYDENENVGIQQIPQEELDKVFSNNVPDLAEEEEDLNRYRTSGSDDGYAQGVTFEELNNVGVLLQKETLEPAQKETAIDIVQRLQGTELFALLESSMQGASRKIAELLDSTLSSSDTETNSSNLRKSDLSDFDIADFI</sequence>
<evidence type="ECO:0000256" key="1">
    <source>
        <dbReference type="SAM" id="MobiDB-lite"/>
    </source>
</evidence>
<name>A0ABT8CU09_9FLAO</name>
<comment type="caution">
    <text evidence="2">The sequence shown here is derived from an EMBL/GenBank/DDBJ whole genome shotgun (WGS) entry which is preliminary data.</text>
</comment>